<sequence length="171" mass="19582">MTDSFKRKVISWLIIGTGLLVALVCVVVQYRSHAVPKVEPVTKFSIMPKKRVKYSIETLGLKNRDYTEISGWIFVKGQEPQKFVTSLVLYTKDSKEVQIFPLKMEDRNDVAKMRGKAGVYNYMNSGFHGYIPIKYMTNEKEKKYKIGFLVANKQQTDLVKTGIDYKVGGVK</sequence>
<reference evidence="1 2" key="1">
    <citation type="journal article" date="2009" name="J. Bacteriol.">
        <title>Complete genome sequence of the probiotic Lactobacillus rhamnosus ATCC 53103.</title>
        <authorList>
            <person name="Morita H."/>
            <person name="Toh H."/>
            <person name="Oshima K."/>
            <person name="Murakami M."/>
            <person name="Taylor T.D."/>
            <person name="Igimi S."/>
            <person name="Hattori M."/>
        </authorList>
    </citation>
    <scope>NUCLEOTIDE SEQUENCE [LARGE SCALE GENOMIC DNA]</scope>
    <source>
        <strain evidence="2">ATCC 53103 / LMG 18243 / GG [Tokyo]</strain>
    </source>
</reference>
<proteinExistence type="predicted"/>
<dbReference type="AlphaFoldDB" id="A0A809NAC0"/>
<name>A0A809NAC0_LACRG</name>
<dbReference type="EMBL" id="AP011548">
    <property type="protein sequence ID" value="BAI42445.1"/>
    <property type="molecule type" value="Genomic_DNA"/>
</dbReference>
<dbReference type="Proteomes" id="UP000002067">
    <property type="component" value="Chromosome"/>
</dbReference>
<evidence type="ECO:0000313" key="1">
    <source>
        <dbReference type="EMBL" id="BAI42445.1"/>
    </source>
</evidence>
<dbReference type="KEGG" id="lrg:LRHM_1918"/>
<protein>
    <submittedName>
        <fullName evidence="1">Uncharacterized protein</fullName>
    </submittedName>
</protein>
<gene>
    <name evidence="1" type="ordered locus">LRHM_1918</name>
</gene>
<dbReference type="KEGG" id="lrh:LGG_01995"/>
<organism evidence="1 2">
    <name type="scientific">Lacticaseibacillus rhamnosus (strain ATCC 53103 / LMG 18243 / GG)</name>
    <name type="common">Lactobacillus rhamnosus</name>
    <dbReference type="NCBI Taxonomy" id="568703"/>
    <lineage>
        <taxon>Bacteria</taxon>
        <taxon>Bacillati</taxon>
        <taxon>Bacillota</taxon>
        <taxon>Bacilli</taxon>
        <taxon>Lactobacillales</taxon>
        <taxon>Lactobacillaceae</taxon>
        <taxon>Lacticaseibacillus</taxon>
    </lineage>
</organism>
<dbReference type="RefSeq" id="WP_005688281.1">
    <property type="nucleotide sequence ID" value="NC_013198.1"/>
</dbReference>
<accession>A0A809NAC0</accession>
<evidence type="ECO:0000313" key="2">
    <source>
        <dbReference type="Proteomes" id="UP000002067"/>
    </source>
</evidence>